<accession>A0A7I8LJK8</accession>
<dbReference type="OrthoDB" id="726408at2759"/>
<dbReference type="GO" id="GO:0003700">
    <property type="term" value="F:DNA-binding transcription factor activity"/>
    <property type="evidence" value="ECO:0007669"/>
    <property type="project" value="InterPro"/>
</dbReference>
<dbReference type="Pfam" id="PF03106">
    <property type="entry name" value="WRKY"/>
    <property type="match status" value="1"/>
</dbReference>
<evidence type="ECO:0000256" key="5">
    <source>
        <dbReference type="ARBA" id="ARBA00023242"/>
    </source>
</evidence>
<dbReference type="InterPro" id="IPR044810">
    <property type="entry name" value="WRKY_plant"/>
</dbReference>
<feature type="compositionally biased region" description="Low complexity" evidence="6">
    <location>
        <begin position="224"/>
        <end position="235"/>
    </location>
</feature>
<organism evidence="8 9">
    <name type="scientific">Spirodela intermedia</name>
    <name type="common">Intermediate duckweed</name>
    <dbReference type="NCBI Taxonomy" id="51605"/>
    <lineage>
        <taxon>Eukaryota</taxon>
        <taxon>Viridiplantae</taxon>
        <taxon>Streptophyta</taxon>
        <taxon>Embryophyta</taxon>
        <taxon>Tracheophyta</taxon>
        <taxon>Spermatophyta</taxon>
        <taxon>Magnoliopsida</taxon>
        <taxon>Liliopsida</taxon>
        <taxon>Araceae</taxon>
        <taxon>Lemnoideae</taxon>
        <taxon>Spirodela</taxon>
    </lineage>
</organism>
<dbReference type="PANTHER" id="PTHR32096:SF19">
    <property type="entry name" value="OS01G0750100 PROTEIN"/>
    <property type="match status" value="1"/>
</dbReference>
<feature type="region of interest" description="Disordered" evidence="6">
    <location>
        <begin position="203"/>
        <end position="259"/>
    </location>
</feature>
<evidence type="ECO:0000259" key="7">
    <source>
        <dbReference type="PROSITE" id="PS50811"/>
    </source>
</evidence>
<evidence type="ECO:0000256" key="4">
    <source>
        <dbReference type="ARBA" id="ARBA00023163"/>
    </source>
</evidence>
<dbReference type="Proteomes" id="UP000663760">
    <property type="component" value="Chromosome 17"/>
</dbReference>
<dbReference type="GO" id="GO:0000976">
    <property type="term" value="F:transcription cis-regulatory region binding"/>
    <property type="evidence" value="ECO:0007669"/>
    <property type="project" value="TreeGrafter"/>
</dbReference>
<dbReference type="SMART" id="SM00774">
    <property type="entry name" value="WRKY"/>
    <property type="match status" value="1"/>
</dbReference>
<evidence type="ECO:0000256" key="1">
    <source>
        <dbReference type="ARBA" id="ARBA00004123"/>
    </source>
</evidence>
<feature type="domain" description="WRKY" evidence="7">
    <location>
        <begin position="145"/>
        <end position="205"/>
    </location>
</feature>
<evidence type="ECO:0000313" key="9">
    <source>
        <dbReference type="Proteomes" id="UP000663760"/>
    </source>
</evidence>
<protein>
    <recommendedName>
        <fullName evidence="7">WRKY domain-containing protein</fullName>
    </recommendedName>
</protein>
<keyword evidence="4" id="KW-0804">Transcription</keyword>
<dbReference type="PANTHER" id="PTHR32096">
    <property type="entry name" value="WRKY TRANSCRIPTION FACTOR 30-RELATED-RELATED"/>
    <property type="match status" value="1"/>
</dbReference>
<feature type="region of interest" description="Disordered" evidence="6">
    <location>
        <begin position="21"/>
        <end position="185"/>
    </location>
</feature>
<sequence length="391" mass="41909">MTATAAVAATAAAAAAAAAVGGVSLGSKRNQPTPRRRTAVALRRSPPFSTLIWRRNTSSVRRRRRRSPLAPPPPPRLRREGSLPGTRSPSSSHSPVPEFEVPNRGNRPCSSRRSVQKRVVSIPIAEAEGSRSKGGVSDGGGAPPSDSWAWRKYGQKPIKGSPYPRGYYRCSSSKGCPARKQVERSRADPSLLVITYACEHNHPWPLPKNHQQQQQKEGIHRRQPSAAAGSPSKPALGKQESEAIVSPPPATSSSPSSAGDGQIFAADLSLAMMADEFGWFSDVSASPPAGDAFLGGPIGDGGALMIPPAVDQETDDFAGSEGAAPEEEEALFAGLGELPECAVVFRRGFLDRQIRMQIDGKDDRLLWRMREKELELEIEREGERGCVAASR</sequence>
<keyword evidence="2" id="KW-0805">Transcription regulation</keyword>
<dbReference type="Gene3D" id="2.20.25.80">
    <property type="entry name" value="WRKY domain"/>
    <property type="match status" value="1"/>
</dbReference>
<keyword evidence="3" id="KW-0238">DNA-binding</keyword>
<dbReference type="EMBL" id="LR746280">
    <property type="protein sequence ID" value="CAA7410227.1"/>
    <property type="molecule type" value="Genomic_DNA"/>
</dbReference>
<comment type="subcellular location">
    <subcellularLocation>
        <location evidence="1">Nucleus</location>
    </subcellularLocation>
</comment>
<dbReference type="SUPFAM" id="SSF118290">
    <property type="entry name" value="WRKY DNA-binding domain"/>
    <property type="match status" value="1"/>
</dbReference>
<dbReference type="PROSITE" id="PS50811">
    <property type="entry name" value="WRKY"/>
    <property type="match status" value="1"/>
</dbReference>
<feature type="compositionally biased region" description="Low complexity" evidence="6">
    <location>
        <begin position="111"/>
        <end position="121"/>
    </location>
</feature>
<feature type="compositionally biased region" description="Polar residues" evidence="6">
    <location>
        <begin position="85"/>
        <end position="94"/>
    </location>
</feature>
<gene>
    <name evidence="8" type="ORF">SI8410_17020905</name>
</gene>
<name>A0A7I8LJK8_SPIIN</name>
<keyword evidence="5" id="KW-0539">Nucleus</keyword>
<evidence type="ECO:0000313" key="8">
    <source>
        <dbReference type="EMBL" id="CAA7410227.1"/>
    </source>
</evidence>
<evidence type="ECO:0000256" key="3">
    <source>
        <dbReference type="ARBA" id="ARBA00023125"/>
    </source>
</evidence>
<dbReference type="InterPro" id="IPR003657">
    <property type="entry name" value="WRKY_dom"/>
</dbReference>
<keyword evidence="9" id="KW-1185">Reference proteome</keyword>
<evidence type="ECO:0000256" key="6">
    <source>
        <dbReference type="SAM" id="MobiDB-lite"/>
    </source>
</evidence>
<dbReference type="AlphaFoldDB" id="A0A7I8LJK8"/>
<evidence type="ECO:0000256" key="2">
    <source>
        <dbReference type="ARBA" id="ARBA00023015"/>
    </source>
</evidence>
<proteinExistence type="predicted"/>
<dbReference type="InterPro" id="IPR036576">
    <property type="entry name" value="WRKY_dom_sf"/>
</dbReference>
<dbReference type="GO" id="GO:0005634">
    <property type="term" value="C:nucleus"/>
    <property type="evidence" value="ECO:0007669"/>
    <property type="project" value="UniProtKB-SubCell"/>
</dbReference>
<dbReference type="FunFam" id="2.20.25.80:FF:000004">
    <property type="entry name" value="WRKY transcription factor 65"/>
    <property type="match status" value="1"/>
</dbReference>
<reference evidence="8" key="1">
    <citation type="submission" date="2020-02" db="EMBL/GenBank/DDBJ databases">
        <authorList>
            <person name="Scholz U."/>
            <person name="Mascher M."/>
            <person name="Fiebig A."/>
        </authorList>
    </citation>
    <scope>NUCLEOTIDE SEQUENCE</scope>
</reference>